<accession>A0AB32WEN4</accession>
<dbReference type="Gramene" id="Tc05v2_t021310.3">
    <property type="protein sequence ID" value="Tc05v2_p021310.3"/>
    <property type="gene ID" value="Tc05v2_g021310"/>
</dbReference>
<proteinExistence type="predicted"/>
<evidence type="ECO:0000256" key="1">
    <source>
        <dbReference type="SAM" id="MobiDB-lite"/>
    </source>
</evidence>
<feature type="region of interest" description="Disordered" evidence="1">
    <location>
        <begin position="73"/>
        <end position="120"/>
    </location>
</feature>
<dbReference type="KEGG" id="tcc:18599915"/>
<protein>
    <submittedName>
        <fullName evidence="3 4">Uncharacterized protein LOC18599915 isoform X1</fullName>
    </submittedName>
</protein>
<gene>
    <name evidence="3 4 5" type="primary">LOC18599915</name>
</gene>
<dbReference type="GeneID" id="18599915"/>
<dbReference type="RefSeq" id="XP_017976319.1">
    <property type="nucleotide sequence ID" value="XM_018120830.1"/>
</dbReference>
<evidence type="ECO:0000313" key="2">
    <source>
        <dbReference type="Proteomes" id="UP000694886"/>
    </source>
</evidence>
<dbReference type="Gramene" id="Tc05v2_t021310.1">
    <property type="protein sequence ID" value="Tc05v2_p021310.1"/>
    <property type="gene ID" value="Tc05v2_g021310"/>
</dbReference>
<dbReference type="AlphaFoldDB" id="A0AB32WEN4"/>
<sequence>MRHGAYSKPTMCETDMLKKANRYGYLDANIVRNTQEFCGLMQKRRRLQACCQVEVIRDEQECKEAQSSYGSFSRREKQKCPSYSSSNGMKTEKRPAGEEITAQAKRSAQPNSGLKKAKKRLKRMKIEVAERRGETTLMMELLKNEKKETEIAVGKIQNDIERMKRENLLKLEKDECTRQFVNHMLVIFEAEDNLMVD</sequence>
<dbReference type="Gramene" id="Tc05v2_t021310.2">
    <property type="protein sequence ID" value="Tc05v2_p021310.2"/>
    <property type="gene ID" value="Tc05v2_g021310"/>
</dbReference>
<dbReference type="RefSeq" id="XP_017976320.1">
    <property type="nucleotide sequence ID" value="XM_018120831.1"/>
</dbReference>
<organism evidence="2 4">
    <name type="scientific">Theobroma cacao</name>
    <name type="common">Cacao</name>
    <name type="synonym">Cocoa</name>
    <dbReference type="NCBI Taxonomy" id="3641"/>
    <lineage>
        <taxon>Eukaryota</taxon>
        <taxon>Viridiplantae</taxon>
        <taxon>Streptophyta</taxon>
        <taxon>Embryophyta</taxon>
        <taxon>Tracheophyta</taxon>
        <taxon>Spermatophyta</taxon>
        <taxon>Magnoliopsida</taxon>
        <taxon>eudicotyledons</taxon>
        <taxon>Gunneridae</taxon>
        <taxon>Pentapetalae</taxon>
        <taxon>rosids</taxon>
        <taxon>malvids</taxon>
        <taxon>Malvales</taxon>
        <taxon>Malvaceae</taxon>
        <taxon>Byttnerioideae</taxon>
        <taxon>Theobroma</taxon>
    </lineage>
</organism>
<evidence type="ECO:0000313" key="4">
    <source>
        <dbReference type="RefSeq" id="XP_017976320.1"/>
    </source>
</evidence>
<evidence type="ECO:0000313" key="5">
    <source>
        <dbReference type="RefSeq" id="XP_017976321.1"/>
    </source>
</evidence>
<name>A0AB32WEN4_THECC</name>
<evidence type="ECO:0000313" key="3">
    <source>
        <dbReference type="RefSeq" id="XP_017976319.1"/>
    </source>
</evidence>
<dbReference type="RefSeq" id="XP_017976321.1">
    <property type="nucleotide sequence ID" value="XM_018120832.1"/>
</dbReference>
<reference evidence="3 4" key="2">
    <citation type="submission" date="2025-04" db="UniProtKB">
        <authorList>
            <consortium name="RefSeq"/>
        </authorList>
    </citation>
    <scope>IDENTIFICATION</scope>
</reference>
<reference evidence="2" key="1">
    <citation type="journal article" date="1997" name="Nucleic Acids Res.">
        <title>tRNAscan-SE: a program for improved detection of transfer RNA genes in genomic sequence.</title>
        <authorList>
            <person name="Lowe T.M."/>
            <person name="Eddy S.R."/>
        </authorList>
    </citation>
    <scope>NUCLEOTIDE SEQUENCE [LARGE SCALE GENOMIC DNA]</scope>
    <source>
        <strain evidence="2">r\B97-61/B2</strain>
    </source>
</reference>
<dbReference type="Proteomes" id="UP000694886">
    <property type="component" value="Chromosome 5"/>
</dbReference>